<organism evidence="2 3">
    <name type="scientific">Spodoptera exigua</name>
    <name type="common">Beet armyworm</name>
    <name type="synonym">Noctua fulgens</name>
    <dbReference type="NCBI Taxonomy" id="7107"/>
    <lineage>
        <taxon>Eukaryota</taxon>
        <taxon>Metazoa</taxon>
        <taxon>Ecdysozoa</taxon>
        <taxon>Arthropoda</taxon>
        <taxon>Hexapoda</taxon>
        <taxon>Insecta</taxon>
        <taxon>Pterygota</taxon>
        <taxon>Neoptera</taxon>
        <taxon>Endopterygota</taxon>
        <taxon>Lepidoptera</taxon>
        <taxon>Glossata</taxon>
        <taxon>Ditrysia</taxon>
        <taxon>Noctuoidea</taxon>
        <taxon>Noctuidae</taxon>
        <taxon>Amphipyrinae</taxon>
        <taxon>Spodoptera</taxon>
    </lineage>
</organism>
<feature type="region of interest" description="Disordered" evidence="1">
    <location>
        <begin position="168"/>
        <end position="193"/>
    </location>
</feature>
<evidence type="ECO:0000256" key="1">
    <source>
        <dbReference type="SAM" id="MobiDB-lite"/>
    </source>
</evidence>
<sequence length="250" mass="27305">MTNRPSYAQLEGLVEFLEQNPGIAKGLLRTTQAKLETKRKWATLATSLNSLGGANKDSQGWAKYWAEKKCALKKQCAQLSSSMRLTGGGTASNLPTLSALDQRLVAVMGGHEFGNRDSRLAVDPFPELTIPTSPIIEMPVIETPVTEDTSPVPGTSHDDTPQPICLIPPATPTPTPVHSHHTTTVTIPQPRRRRSLIPRAQNADMEQFARIEERRVEAEMKTAEALAKIAEHMGTIGCALLEISRKMPEP</sequence>
<comment type="caution">
    <text evidence="2">The sequence shown here is derived from an EMBL/GenBank/DDBJ whole genome shotgun (WGS) entry which is preliminary data.</text>
</comment>
<reference evidence="2" key="1">
    <citation type="submission" date="2020-08" db="EMBL/GenBank/DDBJ databases">
        <title>Spodoptera exigua strain:BAW_Kor-Di-RS1 Genome sequencing and assembly.</title>
        <authorList>
            <person name="Kim J."/>
            <person name="Nam H.Y."/>
            <person name="Kwon M."/>
            <person name="Choi J.H."/>
            <person name="Cho S.R."/>
            <person name="Kim G.-H."/>
        </authorList>
    </citation>
    <scope>NUCLEOTIDE SEQUENCE</scope>
    <source>
        <strain evidence="2">BAW_Kor-Di-RS1</strain>
        <tissue evidence="2">Whole-body</tissue>
    </source>
</reference>
<protein>
    <recommendedName>
        <fullName evidence="4">Regulatory protein zeste</fullName>
    </recommendedName>
</protein>
<proteinExistence type="predicted"/>
<dbReference type="Proteomes" id="UP000648187">
    <property type="component" value="Unassembled WGS sequence"/>
</dbReference>
<evidence type="ECO:0000313" key="3">
    <source>
        <dbReference type="Proteomes" id="UP000648187"/>
    </source>
</evidence>
<gene>
    <name evidence="2" type="ORF">HW555_009538</name>
</gene>
<accession>A0A835GAF2</accession>
<evidence type="ECO:0008006" key="4">
    <source>
        <dbReference type="Google" id="ProtNLM"/>
    </source>
</evidence>
<dbReference type="AlphaFoldDB" id="A0A835GAF2"/>
<dbReference type="EMBL" id="JACKWZ010000214">
    <property type="protein sequence ID" value="KAF9411747.1"/>
    <property type="molecule type" value="Genomic_DNA"/>
</dbReference>
<name>A0A835GAF2_SPOEX</name>
<keyword evidence="3" id="KW-1185">Reference proteome</keyword>
<evidence type="ECO:0000313" key="2">
    <source>
        <dbReference type="EMBL" id="KAF9411747.1"/>
    </source>
</evidence>